<organism evidence="2 3">
    <name type="scientific">Tree shrew adenovirus serotype 1</name>
    <name type="common">TSAdV-1</name>
    <name type="synonym">Tupaia adenovirus 1</name>
    <dbReference type="NCBI Taxonomy" id="47680"/>
    <lineage>
        <taxon>Viruses</taxon>
        <taxon>Varidnaviria</taxon>
        <taxon>Bamfordvirae</taxon>
        <taxon>Preplasmiviricota</taxon>
        <taxon>Polisuviricotina</taxon>
        <taxon>Pharingeaviricetes</taxon>
        <taxon>Rowavirales</taxon>
        <taxon>Adenoviridae</taxon>
        <taxon>Mastadenovirus</taxon>
        <taxon>Mastadenovirus tupaiae</taxon>
        <taxon>Tree shrew mastadenovirus A</taxon>
    </lineage>
</organism>
<evidence type="ECO:0000313" key="3">
    <source>
        <dbReference type="Proteomes" id="UP000319740"/>
    </source>
</evidence>
<evidence type="ECO:0000313" key="2">
    <source>
        <dbReference type="EMBL" id="AWO77116.1"/>
    </source>
</evidence>
<dbReference type="EMBL" id="MF780605">
    <property type="protein sequence ID" value="AWO77116.1"/>
    <property type="molecule type" value="Genomic_DNA"/>
</dbReference>
<reference evidence="2 3" key="1">
    <citation type="submission" date="2017-08" db="EMBL/GenBank/DDBJ databases">
        <title>The genome of a new adenovirus from tree shrew.</title>
        <authorList>
            <person name="Song Q."/>
            <person name="Sun X."/>
            <person name="Dai J."/>
        </authorList>
    </citation>
    <scope>NUCLEOTIDE SEQUENCE [LARGE SCALE GENOMIC DNA]</scope>
    <source>
        <strain evidence="2">KM</strain>
    </source>
</reference>
<organismHost>
    <name type="scientific">Tupaiidae</name>
    <name type="common">tree shrews</name>
    <dbReference type="NCBI Taxonomy" id="9393"/>
</organismHost>
<evidence type="ECO:0000256" key="1">
    <source>
        <dbReference type="SAM" id="Phobius"/>
    </source>
</evidence>
<proteinExistence type="predicted"/>
<keyword evidence="1" id="KW-0812">Transmembrane</keyword>
<keyword evidence="1" id="KW-0472">Membrane</keyword>
<feature type="transmembrane region" description="Helical" evidence="1">
    <location>
        <begin position="248"/>
        <end position="271"/>
    </location>
</feature>
<protein>
    <submittedName>
        <fullName evidence="2">E3 ORFA</fullName>
    </submittedName>
</protein>
<keyword evidence="1" id="KW-1133">Transmembrane helix</keyword>
<dbReference type="Proteomes" id="UP000319740">
    <property type="component" value="Segment"/>
</dbReference>
<dbReference type="Gene3D" id="2.60.40.10">
    <property type="entry name" value="Immunoglobulins"/>
    <property type="match status" value="1"/>
</dbReference>
<sequence length="286" mass="32093">MMWLVILLTATIDAVASQASNSLTTQEVYAEVNKKIELEFSYSGSILSISWQVERQGSTSPENIATFSFSDNIVKSTPPYRMFVSTYDDSTVTSLVINATVDMHKNCYVAIVNTFGLGSQRKKFCLKVIQKPEADFEDLGKEIQLSLYDPNSMDVTKQIMIIPPKSVTSTEMGYDTYYIDPQVAIKEGLCSIIVVVMYRDLDYFFYYSIVKNSNEVVNKTVNATVTDDHPLLPATYRCEPPPTCHQHIGLIVVAVFLLLLIVIVASVFSFYRLKHKYAAISDFSTA</sequence>
<accession>A0A2U9AG99</accession>
<dbReference type="InterPro" id="IPR013783">
    <property type="entry name" value="Ig-like_fold"/>
</dbReference>
<name>A0A2U9AG99_ADET1</name>